<feature type="region of interest" description="Disordered" evidence="5">
    <location>
        <begin position="1"/>
        <end position="22"/>
    </location>
</feature>
<dbReference type="PROSITE" id="PS00292">
    <property type="entry name" value="CYCLINS"/>
    <property type="match status" value="1"/>
</dbReference>
<dbReference type="Proteomes" id="UP000827092">
    <property type="component" value="Unassembled WGS sequence"/>
</dbReference>
<comment type="similarity">
    <text evidence="4">Belongs to the cyclin family.</text>
</comment>
<evidence type="ECO:0000256" key="3">
    <source>
        <dbReference type="ARBA" id="ARBA00023306"/>
    </source>
</evidence>
<evidence type="ECO:0000259" key="6">
    <source>
        <dbReference type="SMART" id="SM00385"/>
    </source>
</evidence>
<dbReference type="Pfam" id="PF02984">
    <property type="entry name" value="Cyclin_C"/>
    <property type="match status" value="1"/>
</dbReference>
<feature type="domain" description="Cyclin-like" evidence="6">
    <location>
        <begin position="171"/>
        <end position="255"/>
    </location>
</feature>
<dbReference type="SMART" id="SM01332">
    <property type="entry name" value="Cyclin_C"/>
    <property type="match status" value="1"/>
</dbReference>
<keyword evidence="2 4" id="KW-0195">Cyclin</keyword>
<dbReference type="SMART" id="SM00385">
    <property type="entry name" value="CYCLIN"/>
    <property type="match status" value="2"/>
</dbReference>
<protein>
    <recommendedName>
        <fullName evidence="10">Cyclin A</fullName>
    </recommendedName>
</protein>
<dbReference type="GO" id="GO:0044772">
    <property type="term" value="P:mitotic cell cycle phase transition"/>
    <property type="evidence" value="ECO:0007669"/>
    <property type="project" value="InterPro"/>
</dbReference>
<comment type="caution">
    <text evidence="8">The sequence shown here is derived from an EMBL/GenBank/DDBJ whole genome shotgun (WGS) entry which is preliminary data.</text>
</comment>
<organism evidence="8 9">
    <name type="scientific">Oedothorax gibbosus</name>
    <dbReference type="NCBI Taxonomy" id="931172"/>
    <lineage>
        <taxon>Eukaryota</taxon>
        <taxon>Metazoa</taxon>
        <taxon>Ecdysozoa</taxon>
        <taxon>Arthropoda</taxon>
        <taxon>Chelicerata</taxon>
        <taxon>Arachnida</taxon>
        <taxon>Araneae</taxon>
        <taxon>Araneomorphae</taxon>
        <taxon>Entelegynae</taxon>
        <taxon>Araneoidea</taxon>
        <taxon>Linyphiidae</taxon>
        <taxon>Erigoninae</taxon>
        <taxon>Oedothorax</taxon>
    </lineage>
</organism>
<dbReference type="AlphaFoldDB" id="A0AAV6VNK2"/>
<sequence length="387" mass="44486">MAQYVSYSDNSSVIPPNKIINDGQKRPALSVLNHNQRLQPKGGKSSQWLKNDDSTDQSKTSSMGFQIFQDVSMEAKDISMAKTPSLPACVTRLITLNDHRDSHKENDSPYWEFPVDPAAEQKKKDELNWTCPYQSDIYQYLTEQELRFRPRPNYMKKQPDITMNMRSVLVDWLIEVGEEYKLLSETVHLAVSYVDRFLSQMSVLRAKLQLVGTACLFIASKYEEIYPPELKDFVYITDDTYTKKQIIRMETLILQILNFDLSSPTSCIFLQLYGTIASMPERDLFLAQYICEISLLEADPFLAFLPSQIAAAGIILANYTLGNTILWPEELGRTTNIEVSQVWSIVEFLYVKYKGINSYPQQAICEKYRSTKYQRVAEIQCPESLTT</sequence>
<keyword evidence="3" id="KW-0131">Cell cycle</keyword>
<feature type="compositionally biased region" description="Polar residues" evidence="5">
    <location>
        <begin position="37"/>
        <end position="49"/>
    </location>
</feature>
<dbReference type="InterPro" id="IPR036915">
    <property type="entry name" value="Cyclin-like_sf"/>
</dbReference>
<dbReference type="Pfam" id="PF00134">
    <property type="entry name" value="Cyclin_N"/>
    <property type="match status" value="1"/>
</dbReference>
<evidence type="ECO:0000313" key="9">
    <source>
        <dbReference type="Proteomes" id="UP000827092"/>
    </source>
</evidence>
<accession>A0AAV6VNK2</accession>
<keyword evidence="1" id="KW-0132">Cell division</keyword>
<dbReference type="InterPro" id="IPR006671">
    <property type="entry name" value="Cyclin_N"/>
</dbReference>
<dbReference type="GO" id="GO:0016538">
    <property type="term" value="F:cyclin-dependent protein serine/threonine kinase regulator activity"/>
    <property type="evidence" value="ECO:0007669"/>
    <property type="project" value="InterPro"/>
</dbReference>
<dbReference type="SUPFAM" id="SSF47954">
    <property type="entry name" value="Cyclin-like"/>
    <property type="match status" value="2"/>
</dbReference>
<feature type="domain" description="Cyclin C-terminal" evidence="7">
    <location>
        <begin position="264"/>
        <end position="382"/>
    </location>
</feature>
<evidence type="ECO:0000256" key="1">
    <source>
        <dbReference type="ARBA" id="ARBA00022618"/>
    </source>
</evidence>
<evidence type="ECO:0000256" key="2">
    <source>
        <dbReference type="ARBA" id="ARBA00023127"/>
    </source>
</evidence>
<dbReference type="GO" id="GO:0051301">
    <property type="term" value="P:cell division"/>
    <property type="evidence" value="ECO:0007669"/>
    <property type="project" value="UniProtKB-KW"/>
</dbReference>
<dbReference type="FunFam" id="1.10.472.10:FF:000001">
    <property type="entry name" value="G2/mitotic-specific cyclin"/>
    <property type="match status" value="1"/>
</dbReference>
<feature type="compositionally biased region" description="Polar residues" evidence="5">
    <location>
        <begin position="1"/>
        <end position="14"/>
    </location>
</feature>
<evidence type="ECO:0008006" key="10">
    <source>
        <dbReference type="Google" id="ProtNLM"/>
    </source>
</evidence>
<proteinExistence type="inferred from homology"/>
<dbReference type="InterPro" id="IPR046965">
    <property type="entry name" value="Cyclin_A/B-like"/>
</dbReference>
<dbReference type="EMBL" id="JAFNEN010000049">
    <property type="protein sequence ID" value="KAG8197818.1"/>
    <property type="molecule type" value="Genomic_DNA"/>
</dbReference>
<keyword evidence="9" id="KW-1185">Reference proteome</keyword>
<dbReference type="InterPro" id="IPR039361">
    <property type="entry name" value="Cyclin"/>
</dbReference>
<evidence type="ECO:0000256" key="4">
    <source>
        <dbReference type="RuleBase" id="RU000383"/>
    </source>
</evidence>
<feature type="domain" description="Cyclin-like" evidence="6">
    <location>
        <begin position="268"/>
        <end position="351"/>
    </location>
</feature>
<dbReference type="InterPro" id="IPR013763">
    <property type="entry name" value="Cyclin-like_dom"/>
</dbReference>
<reference evidence="8 9" key="1">
    <citation type="journal article" date="2022" name="Nat. Ecol. Evol.">
        <title>A masculinizing supergene underlies an exaggerated male reproductive morph in a spider.</title>
        <authorList>
            <person name="Hendrickx F."/>
            <person name="De Corte Z."/>
            <person name="Sonet G."/>
            <person name="Van Belleghem S.M."/>
            <person name="Kostlbacher S."/>
            <person name="Vangestel C."/>
        </authorList>
    </citation>
    <scope>NUCLEOTIDE SEQUENCE [LARGE SCALE GENOMIC DNA]</scope>
    <source>
        <strain evidence="8">W744_W776</strain>
    </source>
</reference>
<dbReference type="Gene3D" id="1.10.472.10">
    <property type="entry name" value="Cyclin-like"/>
    <property type="match status" value="2"/>
</dbReference>
<dbReference type="PANTHER" id="PTHR10177">
    <property type="entry name" value="CYCLINS"/>
    <property type="match status" value="1"/>
</dbReference>
<evidence type="ECO:0000256" key="5">
    <source>
        <dbReference type="SAM" id="MobiDB-lite"/>
    </source>
</evidence>
<evidence type="ECO:0000313" key="8">
    <source>
        <dbReference type="EMBL" id="KAG8197818.1"/>
    </source>
</evidence>
<dbReference type="PIRSF" id="PIRSF001771">
    <property type="entry name" value="Cyclin_A_B_D_E"/>
    <property type="match status" value="1"/>
</dbReference>
<name>A0AAV6VNK2_9ARAC</name>
<evidence type="ECO:0000259" key="7">
    <source>
        <dbReference type="SMART" id="SM01332"/>
    </source>
</evidence>
<feature type="region of interest" description="Disordered" evidence="5">
    <location>
        <begin position="37"/>
        <end position="61"/>
    </location>
</feature>
<gene>
    <name evidence="8" type="ORF">JTE90_020096</name>
</gene>
<dbReference type="InterPro" id="IPR048258">
    <property type="entry name" value="Cyclins_cyclin-box"/>
</dbReference>
<dbReference type="CDD" id="cd20504">
    <property type="entry name" value="CYCLIN_CCNA_rpt1"/>
    <property type="match status" value="1"/>
</dbReference>
<dbReference type="InterPro" id="IPR004367">
    <property type="entry name" value="Cyclin_C-dom"/>
</dbReference>